<dbReference type="AlphaFoldDB" id="A0A0F9JBI9"/>
<proteinExistence type="predicted"/>
<accession>A0A0F9JBI9</accession>
<organism evidence="1">
    <name type="scientific">marine sediment metagenome</name>
    <dbReference type="NCBI Taxonomy" id="412755"/>
    <lineage>
        <taxon>unclassified sequences</taxon>
        <taxon>metagenomes</taxon>
        <taxon>ecological metagenomes</taxon>
    </lineage>
</organism>
<protein>
    <submittedName>
        <fullName evidence="1">Uncharacterized protein</fullName>
    </submittedName>
</protein>
<sequence length="68" mass="7695">MKYQLTFEECTKVVGHCWEHPVVMKAACLHQDVDHGSQYCVHCGATRQQRWTRAKAPKGRAAQPAEGK</sequence>
<evidence type="ECO:0000313" key="1">
    <source>
        <dbReference type="EMBL" id="KKM66903.1"/>
    </source>
</evidence>
<reference evidence="1" key="1">
    <citation type="journal article" date="2015" name="Nature">
        <title>Complex archaea that bridge the gap between prokaryotes and eukaryotes.</title>
        <authorList>
            <person name="Spang A."/>
            <person name="Saw J.H."/>
            <person name="Jorgensen S.L."/>
            <person name="Zaremba-Niedzwiedzka K."/>
            <person name="Martijn J."/>
            <person name="Lind A.E."/>
            <person name="van Eijk R."/>
            <person name="Schleper C."/>
            <person name="Guy L."/>
            <person name="Ettema T.J."/>
        </authorList>
    </citation>
    <scope>NUCLEOTIDE SEQUENCE</scope>
</reference>
<name>A0A0F9JBI9_9ZZZZ</name>
<dbReference type="EMBL" id="LAZR01010446">
    <property type="protein sequence ID" value="KKM66903.1"/>
    <property type="molecule type" value="Genomic_DNA"/>
</dbReference>
<comment type="caution">
    <text evidence="1">The sequence shown here is derived from an EMBL/GenBank/DDBJ whole genome shotgun (WGS) entry which is preliminary data.</text>
</comment>
<gene>
    <name evidence="1" type="ORF">LCGC14_1476490</name>
</gene>